<sequence length="178" mass="19440">MSSSRTPPPSPWRPPLHTQQQPHSTSSASSSRLVAAPSVPPTLGASKLLQQPDAPQQFETQASIELLQQRQAWIREVAARRRHLRPLLPPLRPVEHEAKLHGIVPARPSIQALLRSLLRPPASSIPLTGAPPWALEALLSDAAEHQHRRLLGVRQNIYTAGCGVNSCLNINQGLDDIP</sequence>
<gene>
    <name evidence="2" type="ORF">U9M48_001001</name>
</gene>
<proteinExistence type="predicted"/>
<feature type="compositionally biased region" description="Low complexity" evidence="1">
    <location>
        <begin position="15"/>
        <end position="37"/>
    </location>
</feature>
<evidence type="ECO:0000256" key="1">
    <source>
        <dbReference type="SAM" id="MobiDB-lite"/>
    </source>
</evidence>
<organism evidence="2 3">
    <name type="scientific">Paspalum notatum var. saurae</name>
    <dbReference type="NCBI Taxonomy" id="547442"/>
    <lineage>
        <taxon>Eukaryota</taxon>
        <taxon>Viridiplantae</taxon>
        <taxon>Streptophyta</taxon>
        <taxon>Embryophyta</taxon>
        <taxon>Tracheophyta</taxon>
        <taxon>Spermatophyta</taxon>
        <taxon>Magnoliopsida</taxon>
        <taxon>Liliopsida</taxon>
        <taxon>Poales</taxon>
        <taxon>Poaceae</taxon>
        <taxon>PACMAD clade</taxon>
        <taxon>Panicoideae</taxon>
        <taxon>Andropogonodae</taxon>
        <taxon>Paspaleae</taxon>
        <taxon>Paspalinae</taxon>
        <taxon>Paspalum</taxon>
    </lineage>
</organism>
<dbReference type="AlphaFoldDB" id="A0AAQ3PFE6"/>
<feature type="compositionally biased region" description="Pro residues" evidence="1">
    <location>
        <begin position="1"/>
        <end position="14"/>
    </location>
</feature>
<accession>A0AAQ3PFE6</accession>
<keyword evidence="3" id="KW-1185">Reference proteome</keyword>
<evidence type="ECO:0000313" key="3">
    <source>
        <dbReference type="Proteomes" id="UP001341281"/>
    </source>
</evidence>
<feature type="region of interest" description="Disordered" evidence="1">
    <location>
        <begin position="1"/>
        <end position="46"/>
    </location>
</feature>
<protein>
    <submittedName>
        <fullName evidence="2">Uncharacterized protein</fullName>
    </submittedName>
</protein>
<name>A0AAQ3PFE6_PASNO</name>
<dbReference type="EMBL" id="CP144745">
    <property type="protein sequence ID" value="WVZ49664.1"/>
    <property type="molecule type" value="Genomic_DNA"/>
</dbReference>
<evidence type="ECO:0000313" key="2">
    <source>
        <dbReference type="EMBL" id="WVZ49664.1"/>
    </source>
</evidence>
<dbReference type="Proteomes" id="UP001341281">
    <property type="component" value="Chromosome 01"/>
</dbReference>
<reference evidence="2 3" key="1">
    <citation type="submission" date="2024-02" db="EMBL/GenBank/DDBJ databases">
        <title>High-quality chromosome-scale genome assembly of Pensacola bahiagrass (Paspalum notatum Flugge var. saurae).</title>
        <authorList>
            <person name="Vega J.M."/>
            <person name="Podio M."/>
            <person name="Orjuela J."/>
            <person name="Siena L.A."/>
            <person name="Pessino S.C."/>
            <person name="Combes M.C."/>
            <person name="Mariac C."/>
            <person name="Albertini E."/>
            <person name="Pupilli F."/>
            <person name="Ortiz J.P.A."/>
            <person name="Leblanc O."/>
        </authorList>
    </citation>
    <scope>NUCLEOTIDE SEQUENCE [LARGE SCALE GENOMIC DNA]</scope>
    <source>
        <strain evidence="2">R1</strain>
        <tissue evidence="2">Leaf</tissue>
    </source>
</reference>